<accession>A0A2L2TV38</accession>
<proteinExistence type="predicted"/>
<dbReference type="KEGG" id="fvn:FVRRES_01882"/>
<keyword evidence="5" id="KW-1185">Reference proteome</keyword>
<dbReference type="GO" id="GO:0010506">
    <property type="term" value="P:regulation of autophagy"/>
    <property type="evidence" value="ECO:0007669"/>
    <property type="project" value="InterPro"/>
</dbReference>
<dbReference type="InterPro" id="IPR011009">
    <property type="entry name" value="Kinase-like_dom_sf"/>
</dbReference>
<dbReference type="PROSITE" id="PS50011">
    <property type="entry name" value="PROTEIN_KINASE_DOM"/>
    <property type="match status" value="1"/>
</dbReference>
<dbReference type="GO" id="GO:0005524">
    <property type="term" value="F:ATP binding"/>
    <property type="evidence" value="ECO:0007669"/>
    <property type="project" value="InterPro"/>
</dbReference>
<dbReference type="SMART" id="SM00220">
    <property type="entry name" value="S_TKc"/>
    <property type="match status" value="1"/>
</dbReference>
<reference evidence="5" key="1">
    <citation type="submission" date="2014-10" db="EMBL/GenBank/DDBJ databases">
        <authorList>
            <person name="King R."/>
        </authorList>
    </citation>
    <scope>NUCLEOTIDE SEQUENCE [LARGE SCALE GENOMIC DNA]</scope>
    <source>
        <strain evidence="5">A3/5</strain>
    </source>
</reference>
<dbReference type="EMBL" id="LN649229">
    <property type="protein sequence ID" value="CEI65370.1"/>
    <property type="molecule type" value="Genomic_DNA"/>
</dbReference>
<protein>
    <recommendedName>
        <fullName evidence="2">Autophagy-related protein 1</fullName>
    </recommendedName>
</protein>
<feature type="domain" description="Protein kinase" evidence="3">
    <location>
        <begin position="27"/>
        <end position="257"/>
    </location>
</feature>
<evidence type="ECO:0000256" key="1">
    <source>
        <dbReference type="ARBA" id="ARBA00004623"/>
    </source>
</evidence>
<evidence type="ECO:0000259" key="3">
    <source>
        <dbReference type="PROSITE" id="PS50011"/>
    </source>
</evidence>
<name>A0A2L2TV38_9HYPO</name>
<evidence type="ECO:0000313" key="4">
    <source>
        <dbReference type="EMBL" id="CEI65370.1"/>
    </source>
</evidence>
<dbReference type="SUPFAM" id="SSF56112">
    <property type="entry name" value="Protein kinase-like (PK-like)"/>
    <property type="match status" value="1"/>
</dbReference>
<dbReference type="Pfam" id="PF00069">
    <property type="entry name" value="Pkinase"/>
    <property type="match status" value="1"/>
</dbReference>
<dbReference type="STRING" id="56646.A0A2L2TV38"/>
<dbReference type="Gene3D" id="1.10.510.10">
    <property type="entry name" value="Transferase(Phosphotransferase) domain 1"/>
    <property type="match status" value="2"/>
</dbReference>
<dbReference type="PANTHER" id="PTHR24348">
    <property type="entry name" value="SERINE/THREONINE-PROTEIN KINASE UNC-51-RELATED"/>
    <property type="match status" value="1"/>
</dbReference>
<dbReference type="PANTHER" id="PTHR24348:SF68">
    <property type="entry name" value="SERINE_THREONINE-PROTEIN KINASE ATG1C"/>
    <property type="match status" value="1"/>
</dbReference>
<dbReference type="GO" id="GO:0004674">
    <property type="term" value="F:protein serine/threonine kinase activity"/>
    <property type="evidence" value="ECO:0007669"/>
    <property type="project" value="InterPro"/>
</dbReference>
<dbReference type="GO" id="GO:0034045">
    <property type="term" value="C:phagophore assembly site membrane"/>
    <property type="evidence" value="ECO:0007669"/>
    <property type="project" value="UniProtKB-SubCell"/>
</dbReference>
<dbReference type="CDD" id="cd00180">
    <property type="entry name" value="PKc"/>
    <property type="match status" value="1"/>
</dbReference>
<evidence type="ECO:0000313" key="5">
    <source>
        <dbReference type="Proteomes" id="UP000245910"/>
    </source>
</evidence>
<organism evidence="4 5">
    <name type="scientific">Fusarium venenatum</name>
    <dbReference type="NCBI Taxonomy" id="56646"/>
    <lineage>
        <taxon>Eukaryota</taxon>
        <taxon>Fungi</taxon>
        <taxon>Dikarya</taxon>
        <taxon>Ascomycota</taxon>
        <taxon>Pezizomycotina</taxon>
        <taxon>Sordariomycetes</taxon>
        <taxon>Hypocreomycetidae</taxon>
        <taxon>Hypocreales</taxon>
        <taxon>Nectriaceae</taxon>
        <taxon>Fusarium</taxon>
    </lineage>
</organism>
<dbReference type="InterPro" id="IPR000719">
    <property type="entry name" value="Prot_kinase_dom"/>
</dbReference>
<dbReference type="InterPro" id="IPR045269">
    <property type="entry name" value="Atg1-like"/>
</dbReference>
<dbReference type="GeneID" id="37253526"/>
<comment type="subcellular location">
    <subcellularLocation>
        <location evidence="1">Preautophagosomal structure membrane</location>
        <topology evidence="1">Peripheral membrane protein</topology>
    </subcellularLocation>
</comment>
<dbReference type="Proteomes" id="UP000245910">
    <property type="component" value="Chromosome I"/>
</dbReference>
<evidence type="ECO:0000256" key="2">
    <source>
        <dbReference type="ARBA" id="ARBA00030237"/>
    </source>
</evidence>
<dbReference type="RefSeq" id="XP_025589090.1">
    <property type="nucleotide sequence ID" value="XM_025729912.2"/>
</dbReference>
<dbReference type="AlphaFoldDB" id="A0A2L2TV38"/>
<sequence length="284" mass="32373">MANSSAWTDEDKRLSAVRDPDFPQCSYTRGCHLGQGGYARVYKVLDRRTGLVHAGKTSPEAVKHLRKEARILRSLHHPNIVKYIEYFEEENDPSANILVIELCAGGSLQDVSNNHSDGLAITDALRVMLQVSQAVEYLHGLNRFHGDLKPRNILIRTWDPVEVVVADCAEIMHHGHAGKSDDIWALGISLMGMMGQSPHFYKKEERMYPRICATHARNLDRLNPGHEIIQLLLRLLEWNHKTRITALELVKLTAELMEARRTQDDPKEKMDLEVPEGTRVVEFW</sequence>